<dbReference type="Gene3D" id="3.10.10.10">
    <property type="entry name" value="HIV Type 1 Reverse Transcriptase, subunit A, domain 1"/>
    <property type="match status" value="1"/>
</dbReference>
<gene>
    <name evidence="1" type="ORF">O181_057096</name>
</gene>
<reference evidence="1" key="1">
    <citation type="submission" date="2021-03" db="EMBL/GenBank/DDBJ databases">
        <title>Draft genome sequence of rust myrtle Austropuccinia psidii MF-1, a brazilian biotype.</title>
        <authorList>
            <person name="Quecine M.C."/>
            <person name="Pachon D.M.R."/>
            <person name="Bonatelli M.L."/>
            <person name="Correr F.H."/>
            <person name="Franceschini L.M."/>
            <person name="Leite T.F."/>
            <person name="Margarido G.R.A."/>
            <person name="Almeida C.A."/>
            <person name="Ferrarezi J.A."/>
            <person name="Labate C.A."/>
        </authorList>
    </citation>
    <scope>NUCLEOTIDE SEQUENCE</scope>
    <source>
        <strain evidence="1">MF-1</strain>
    </source>
</reference>
<keyword evidence="2" id="KW-1185">Reference proteome</keyword>
<dbReference type="Proteomes" id="UP000765509">
    <property type="component" value="Unassembled WGS sequence"/>
</dbReference>
<dbReference type="SUPFAM" id="SSF56672">
    <property type="entry name" value="DNA/RNA polymerases"/>
    <property type="match status" value="1"/>
</dbReference>
<accession>A0A9Q3E7M6</accession>
<dbReference type="EMBL" id="AVOT02025889">
    <property type="protein sequence ID" value="MBW0517381.1"/>
    <property type="molecule type" value="Genomic_DNA"/>
</dbReference>
<evidence type="ECO:0000313" key="2">
    <source>
        <dbReference type="Proteomes" id="UP000765509"/>
    </source>
</evidence>
<comment type="caution">
    <text evidence="1">The sequence shown here is derived from an EMBL/GenBank/DDBJ whole genome shotgun (WGS) entry which is preliminary data.</text>
</comment>
<dbReference type="InterPro" id="IPR043502">
    <property type="entry name" value="DNA/RNA_pol_sf"/>
</dbReference>
<sequence length="115" mass="13288">MQEDFIESSFQYREAFASDIEPLGVIKGHEVDIILNLERSYPPLLRIPAYPANPRPREALETQINDLMKLGVLIKAVHDEEVEVTTPVIITWHNDESKMVGDFRKLKSYTIPDMY</sequence>
<protein>
    <submittedName>
        <fullName evidence="1">Uncharacterized protein</fullName>
    </submittedName>
</protein>
<dbReference type="OrthoDB" id="3250101at2759"/>
<dbReference type="AlphaFoldDB" id="A0A9Q3E7M6"/>
<organism evidence="1 2">
    <name type="scientific">Austropuccinia psidii MF-1</name>
    <dbReference type="NCBI Taxonomy" id="1389203"/>
    <lineage>
        <taxon>Eukaryota</taxon>
        <taxon>Fungi</taxon>
        <taxon>Dikarya</taxon>
        <taxon>Basidiomycota</taxon>
        <taxon>Pucciniomycotina</taxon>
        <taxon>Pucciniomycetes</taxon>
        <taxon>Pucciniales</taxon>
        <taxon>Sphaerophragmiaceae</taxon>
        <taxon>Austropuccinia</taxon>
    </lineage>
</organism>
<name>A0A9Q3E7M6_9BASI</name>
<proteinExistence type="predicted"/>
<evidence type="ECO:0000313" key="1">
    <source>
        <dbReference type="EMBL" id="MBW0517381.1"/>
    </source>
</evidence>